<proteinExistence type="predicted"/>
<reference evidence="1 2" key="1">
    <citation type="submission" date="2021-03" db="EMBL/GenBank/DDBJ databases">
        <authorList>
            <person name="Kim M.K."/>
        </authorList>
    </citation>
    <scope>NUCLEOTIDE SEQUENCE [LARGE SCALE GENOMIC DNA]</scope>
    <source>
        <strain evidence="1 2">BT442</strain>
    </source>
</reference>
<keyword evidence="2" id="KW-1185">Reference proteome</keyword>
<sequence>MASFTAEFRVAGYILPIRHCHYDAEQFSEERGRVVVKVRKGPVEFVFDVPDHSFLEDWALDLFKRLPAEAVFFDATGHLLETLSFAGAYCVGYQEFFASGDAEGGAYQCRVTLSDPDGWNWQLGEPTAYMHPILLAPALTSAPVLPKLVEVVVEESVWTRLGLGILRVLEAGASFPALLAGFLLLPQTAHAPGIPQHPRILDKDALRLAELEHLNQHGQLTKDEQAEYLALLAKVRGIHLDSIDEHLLDAHLRTVVSDYEEVHLAGMRREAVGEFDGINMKEKIFIEDKNAEGLRRLNPKTGLPAQSPADWAEKHIYNKTNTRIEGLKIAKYTYPQPAPDIEHIRDFRRLHFRLDADAPDLRAATEDAMRRLRAKNPGWEFTAQYGKN</sequence>
<comment type="caution">
    <text evidence="1">The sequence shown here is derived from an EMBL/GenBank/DDBJ whole genome shotgun (WGS) entry which is preliminary data.</text>
</comment>
<dbReference type="InterPro" id="IPR041408">
    <property type="entry name" value="Hcp_Tssd"/>
</dbReference>
<dbReference type="Proteomes" id="UP000664369">
    <property type="component" value="Unassembled WGS sequence"/>
</dbReference>
<dbReference type="RefSeq" id="WP_208176747.1">
    <property type="nucleotide sequence ID" value="NZ_JAGETZ010000009.1"/>
</dbReference>
<accession>A0ABS3QII7</accession>
<organism evidence="1 2">
    <name type="scientific">Hymenobacter negativus</name>
    <dbReference type="NCBI Taxonomy" id="2795026"/>
    <lineage>
        <taxon>Bacteria</taxon>
        <taxon>Pseudomonadati</taxon>
        <taxon>Bacteroidota</taxon>
        <taxon>Cytophagia</taxon>
        <taxon>Cytophagales</taxon>
        <taxon>Hymenobacteraceae</taxon>
        <taxon>Hymenobacter</taxon>
    </lineage>
</organism>
<name>A0ABS3QII7_9BACT</name>
<dbReference type="EMBL" id="JAGETZ010000009">
    <property type="protein sequence ID" value="MBO2011054.1"/>
    <property type="molecule type" value="Genomic_DNA"/>
</dbReference>
<gene>
    <name evidence="1" type="ORF">J4E00_18480</name>
</gene>
<evidence type="ECO:0000313" key="2">
    <source>
        <dbReference type="Proteomes" id="UP000664369"/>
    </source>
</evidence>
<protein>
    <submittedName>
        <fullName evidence="1">Uncharacterized protein</fullName>
    </submittedName>
</protein>
<evidence type="ECO:0000313" key="1">
    <source>
        <dbReference type="EMBL" id="MBO2011054.1"/>
    </source>
</evidence>
<dbReference type="Pfam" id="PF17642">
    <property type="entry name" value="TssD"/>
    <property type="match status" value="1"/>
</dbReference>